<dbReference type="InterPro" id="IPR004013">
    <property type="entry name" value="PHP_dom"/>
</dbReference>
<name>A0A926IGY9_9FIRM</name>
<dbReference type="InterPro" id="IPR040982">
    <property type="entry name" value="DNA_pol3_finger"/>
</dbReference>
<comment type="catalytic activity">
    <reaction evidence="10">
        <text>DNA(n) + a 2'-deoxyribonucleoside 5'-triphosphate = DNA(n+1) + diphosphate</text>
        <dbReference type="Rhea" id="RHEA:22508"/>
        <dbReference type="Rhea" id="RHEA-COMP:17339"/>
        <dbReference type="Rhea" id="RHEA-COMP:17340"/>
        <dbReference type="ChEBI" id="CHEBI:33019"/>
        <dbReference type="ChEBI" id="CHEBI:61560"/>
        <dbReference type="ChEBI" id="CHEBI:173112"/>
        <dbReference type="EC" id="2.7.7.7"/>
    </reaction>
</comment>
<keyword evidence="7" id="KW-0235">DNA replication</keyword>
<dbReference type="Gene3D" id="1.10.10.1600">
    <property type="entry name" value="Bacterial DNA polymerase III alpha subunit, thumb domain"/>
    <property type="match status" value="1"/>
</dbReference>
<feature type="domain" description="Polymerase/histidinol phosphatase N-terminal" evidence="11">
    <location>
        <begin position="5"/>
        <end position="72"/>
    </location>
</feature>
<dbReference type="Pfam" id="PF01336">
    <property type="entry name" value="tRNA_anti-codon"/>
    <property type="match status" value="1"/>
</dbReference>
<evidence type="ECO:0000256" key="5">
    <source>
        <dbReference type="ARBA" id="ARBA00022679"/>
    </source>
</evidence>
<dbReference type="GO" id="GO:0005737">
    <property type="term" value="C:cytoplasm"/>
    <property type="evidence" value="ECO:0007669"/>
    <property type="project" value="UniProtKB-SubCell"/>
</dbReference>
<dbReference type="GO" id="GO:0003887">
    <property type="term" value="F:DNA-directed DNA polymerase activity"/>
    <property type="evidence" value="ECO:0007669"/>
    <property type="project" value="UniProtKB-KW"/>
</dbReference>
<dbReference type="EMBL" id="JACRTD010000001">
    <property type="protein sequence ID" value="MBC8584173.1"/>
    <property type="molecule type" value="Genomic_DNA"/>
</dbReference>
<dbReference type="GO" id="GO:0008408">
    <property type="term" value="F:3'-5' exonuclease activity"/>
    <property type="evidence" value="ECO:0007669"/>
    <property type="project" value="InterPro"/>
</dbReference>
<dbReference type="PANTHER" id="PTHR32294">
    <property type="entry name" value="DNA POLYMERASE III SUBUNIT ALPHA"/>
    <property type="match status" value="1"/>
</dbReference>
<evidence type="ECO:0000313" key="12">
    <source>
        <dbReference type="EMBL" id="MBC8584173.1"/>
    </source>
</evidence>
<dbReference type="EC" id="2.7.7.7" evidence="3"/>
<dbReference type="GO" id="GO:0003676">
    <property type="term" value="F:nucleic acid binding"/>
    <property type="evidence" value="ECO:0007669"/>
    <property type="project" value="InterPro"/>
</dbReference>
<evidence type="ECO:0000256" key="4">
    <source>
        <dbReference type="ARBA" id="ARBA00019114"/>
    </source>
</evidence>
<dbReference type="Gene3D" id="3.20.20.140">
    <property type="entry name" value="Metal-dependent hydrolases"/>
    <property type="match status" value="1"/>
</dbReference>
<dbReference type="Gene3D" id="2.40.50.140">
    <property type="entry name" value="Nucleic acid-binding proteins"/>
    <property type="match status" value="1"/>
</dbReference>
<evidence type="ECO:0000313" key="13">
    <source>
        <dbReference type="Proteomes" id="UP000623678"/>
    </source>
</evidence>
<dbReference type="InterPro" id="IPR003141">
    <property type="entry name" value="Pol/His_phosphatase_N"/>
</dbReference>
<dbReference type="AlphaFoldDB" id="A0A926IGY9"/>
<comment type="subcellular location">
    <subcellularLocation>
        <location evidence="1">Cytoplasm</location>
    </subcellularLocation>
</comment>
<dbReference type="Pfam" id="PF17657">
    <property type="entry name" value="DNA_pol3_finger"/>
    <property type="match status" value="1"/>
</dbReference>
<dbReference type="NCBIfam" id="TIGR00594">
    <property type="entry name" value="polc"/>
    <property type="match status" value="1"/>
</dbReference>
<dbReference type="InterPro" id="IPR004805">
    <property type="entry name" value="DnaE2/DnaE/PolC"/>
</dbReference>
<evidence type="ECO:0000256" key="2">
    <source>
        <dbReference type="ARBA" id="ARBA00009496"/>
    </source>
</evidence>
<evidence type="ECO:0000256" key="1">
    <source>
        <dbReference type="ARBA" id="ARBA00004496"/>
    </source>
</evidence>
<dbReference type="SUPFAM" id="SSF89550">
    <property type="entry name" value="PHP domain-like"/>
    <property type="match status" value="1"/>
</dbReference>
<evidence type="ECO:0000256" key="6">
    <source>
        <dbReference type="ARBA" id="ARBA00022695"/>
    </source>
</evidence>
<keyword evidence="8" id="KW-0239">DNA-directed DNA polymerase</keyword>
<protein>
    <recommendedName>
        <fullName evidence="4">DNA polymerase III subunit alpha</fullName>
        <ecNumber evidence="3">2.7.7.7</ecNumber>
    </recommendedName>
</protein>
<dbReference type="InterPro" id="IPR004365">
    <property type="entry name" value="NA-bd_OB_tRNA"/>
</dbReference>
<dbReference type="PANTHER" id="PTHR32294:SF0">
    <property type="entry name" value="DNA POLYMERASE III SUBUNIT ALPHA"/>
    <property type="match status" value="1"/>
</dbReference>
<dbReference type="InterPro" id="IPR012340">
    <property type="entry name" value="NA-bd_OB-fold"/>
</dbReference>
<comment type="similarity">
    <text evidence="2">Belongs to the DNA polymerase type-C family. DnaE subfamily.</text>
</comment>
<evidence type="ECO:0000259" key="11">
    <source>
        <dbReference type="SMART" id="SM00481"/>
    </source>
</evidence>
<proteinExistence type="inferred from homology"/>
<evidence type="ECO:0000256" key="9">
    <source>
        <dbReference type="ARBA" id="ARBA00025611"/>
    </source>
</evidence>
<dbReference type="InterPro" id="IPR029460">
    <property type="entry name" value="DNAPol_HHH"/>
</dbReference>
<dbReference type="CDD" id="cd12113">
    <property type="entry name" value="PHP_PolIIIA_DnaE3"/>
    <property type="match status" value="1"/>
</dbReference>
<dbReference type="InterPro" id="IPR011708">
    <property type="entry name" value="DNA_pol3_alpha_NTPase_dom"/>
</dbReference>
<dbReference type="GO" id="GO:0006260">
    <property type="term" value="P:DNA replication"/>
    <property type="evidence" value="ECO:0007669"/>
    <property type="project" value="UniProtKB-KW"/>
</dbReference>
<dbReference type="Pfam" id="PF02811">
    <property type="entry name" value="PHP"/>
    <property type="match status" value="1"/>
</dbReference>
<dbReference type="InterPro" id="IPR016195">
    <property type="entry name" value="Pol/histidinol_Pase-like"/>
</dbReference>
<sequence length="1155" mass="130505">MEGFTHLHVHTEYSLLDGACRLERLIDRVKELGQSAVAITDHGVMYGVVDFYKYALKQGIKPIIGCEVYVAPRTRFDKQHKIDTSPYHLVLLCKNNTGYQNLIKMVSAGFVEGFYNKPRIDRALLESHHEGLICLSACLAGEIPRNLAAGDYEKAKETALYYRDLFGEENYYIEIQDHGIALQRQILPDLLRLSKETGIGLVATNDAHYIEKADSQMQKVLICIQTNNTLDEPGDLEFETEEFYIKSYEEMKELFGKYPGALTNTQKIAEMCNVTFEFGKTKLPLFVTPDGEDNTAYFKRLCEEGFRRNYGENPPKAYRERLDYEMDIITKMGYVDYYLIVFDFINYAKSQGIPVGPGRGSGAGSIAAYCIGITGIDPMRYHLLFERFLNPERISMPDFDIDFCYERRQEVIDYVVSKYGSDHVAQIITFGTMAARGAIRDVGRVMGVPYQQVDTIAKLVPMELHMTLDKALKVSSELRGYYESSPQIKQLLDMARKIEGMPRHASTHAAGVVITRDTVDSYVPLQKSDEAIVTQFTMTTLEELGLLKMDFLGLRTLTVISYAEKMIKRRQPDFDINSISLEDLDTLEMLTRGQCVGVFQFESAGMRSVIAQLKPTSLEDLIAVISLYRPGPMDSIPTYIRNRHNPQLVTYKHELLKPVLDVTYGCIVYQEQVMQICREMAGYSYGRADLVRRAMSKKKHDVMEKERTTFIEGSVKNGVSREIANQIFDEMSSFASYAFNKSHAAAYALVAYQTAYLKCHYSKEFMAALLTSVLDSTDKVIEYIGECNRIGIKVLPPDVNVSYDGFTVSGENIRFGLLAVKNIGRGFIRELIKERNENGEFKTFTDFCQRMYGKDMNKRAVESLIKSGALDCLCKNRRQMLSGYEAVLDDIDATNKRNIAGQTNLFDNPQVSGHTEYELPQTPEFEPAQLLAMEKETTGLYISGHPMARYGELIKRYRCTLIADIVSAEERGSNISDGSFVSVAAIITSKKLKSTRGGEMMAFSILEDTSASIEMLVFPKVLSSFSSQLAEGTVVVVKGRVSMREEEEAKIICESISSPEDYERAMKTPTPSQTAEKKKSTNAGLYLRIESSEAPVFKKVLNLLSIFEGQEAVYFYFEDTGKYNVASAAYWVDYNEVLQKELKNLLGDKNVVRKP</sequence>
<dbReference type="Proteomes" id="UP000623678">
    <property type="component" value="Unassembled WGS sequence"/>
</dbReference>
<evidence type="ECO:0000256" key="8">
    <source>
        <dbReference type="ARBA" id="ARBA00022932"/>
    </source>
</evidence>
<keyword evidence="13" id="KW-1185">Reference proteome</keyword>
<keyword evidence="5 12" id="KW-0808">Transferase</keyword>
<dbReference type="RefSeq" id="WP_262394025.1">
    <property type="nucleotide sequence ID" value="NZ_JACRTD010000001.1"/>
</dbReference>
<organism evidence="12 13">
    <name type="scientific">Youxingia wuxianensis</name>
    <dbReference type="NCBI Taxonomy" id="2763678"/>
    <lineage>
        <taxon>Bacteria</taxon>
        <taxon>Bacillati</taxon>
        <taxon>Bacillota</taxon>
        <taxon>Clostridia</taxon>
        <taxon>Eubacteriales</taxon>
        <taxon>Oscillospiraceae</taxon>
        <taxon>Youxingia</taxon>
    </lineage>
</organism>
<dbReference type="Gene3D" id="1.10.150.870">
    <property type="match status" value="1"/>
</dbReference>
<dbReference type="NCBIfam" id="NF004226">
    <property type="entry name" value="PRK05673.1"/>
    <property type="match status" value="1"/>
</dbReference>
<reference evidence="12" key="1">
    <citation type="submission" date="2020-08" db="EMBL/GenBank/DDBJ databases">
        <title>Genome public.</title>
        <authorList>
            <person name="Liu C."/>
            <person name="Sun Q."/>
        </authorList>
    </citation>
    <scope>NUCLEOTIDE SEQUENCE</scope>
    <source>
        <strain evidence="12">NSJ-64</strain>
    </source>
</reference>
<gene>
    <name evidence="12" type="ORF">H8705_01060</name>
</gene>
<keyword evidence="6 12" id="KW-0548">Nucleotidyltransferase</keyword>
<dbReference type="SMART" id="SM00481">
    <property type="entry name" value="POLIIIAc"/>
    <property type="match status" value="1"/>
</dbReference>
<comment type="function">
    <text evidence="9">DNA polymerase III is a complex, multichain enzyme responsible for most of the replicative synthesis in bacteria. This DNA polymerase also exhibits 3' to 5' exonuclease activity. The alpha chain is the DNA polymerase.</text>
</comment>
<evidence type="ECO:0000256" key="3">
    <source>
        <dbReference type="ARBA" id="ARBA00012417"/>
    </source>
</evidence>
<dbReference type="Pfam" id="PF07733">
    <property type="entry name" value="DNA_pol3_alpha"/>
    <property type="match status" value="1"/>
</dbReference>
<comment type="caution">
    <text evidence="12">The sequence shown here is derived from an EMBL/GenBank/DDBJ whole genome shotgun (WGS) entry which is preliminary data.</text>
</comment>
<dbReference type="CDD" id="cd04485">
    <property type="entry name" value="DnaE_OBF"/>
    <property type="match status" value="1"/>
</dbReference>
<dbReference type="InterPro" id="IPR041931">
    <property type="entry name" value="DNA_pol3_alpha_thumb_dom"/>
</dbReference>
<dbReference type="NCBIfam" id="NF005298">
    <property type="entry name" value="PRK06826.1"/>
    <property type="match status" value="1"/>
</dbReference>
<accession>A0A926IGY9</accession>
<evidence type="ECO:0000256" key="10">
    <source>
        <dbReference type="ARBA" id="ARBA00049244"/>
    </source>
</evidence>
<evidence type="ECO:0000256" key="7">
    <source>
        <dbReference type="ARBA" id="ARBA00022705"/>
    </source>
</evidence>
<dbReference type="Pfam" id="PF14579">
    <property type="entry name" value="HHH_6"/>
    <property type="match status" value="1"/>
</dbReference>